<feature type="compositionally biased region" description="Acidic residues" evidence="1">
    <location>
        <begin position="566"/>
        <end position="578"/>
    </location>
</feature>
<gene>
    <name evidence="2" type="ORF">CXQ85_002847</name>
</gene>
<sequence length="1117" mass="123410">MPSLHKQWSADDVSSGSSAINKPERRARSASPTKQRPLSHNFDFQSLLPSIGSPNIHDEIASKVSNGSLSPEQIRRLSRSPIAKKLHISSSQYALPIPFKLQLPPKLSTRSAPPSPEPSRGRTAHNMNPSEKELPASPSRFSPKKLVFNGAAYEAADSSESESELSFLKPSLPQKPPATMSNRRKVARFAQKHQSMPSDQLSMIEEASNAGSANSRASSLRQKELPTLPKTNSAMSLQTQDLPPSPTSQRTRNVSRKPPPELRSPMPVSLSKPELDLVPPPPPPIQLPTSASAPVLSEKAFESSADSSFNVPKKLETRVVTEAPRRRPDARLSQGEINVFPTTPEPTLEKTTPPQPKVTEEPLEMFPRTPVESEESEDAATPRSTLPHSHACHHNLNLGEESYLKIYKRSFSDESKVSSVSSFSSVGDALNLNHDPAMRSFNRDQTALSVNVAKYLRDNPTRGASIASSRSDASTSSWDSIQKSVDFSIRDSASASERSSLSTRSTSSKGKRDFSKELPPPPEELEYEDDSLNDQFEVPRELNISKKSSAASSVPVPVSKNVEGPIEQELDLEESATEDNDKSSNSLDDGNSGVGRGFSFPNDMSNITNSEEARKRLEQQRLQNTRVSRKSSRRSSRQIEIPNLDDLDSLSSYKISETRHNGVSFNDLQNVKLHGVEKDKDNASDIEPIGVPSQAAKKHFSSMYGSKDSSGSESDSSFESNAKSEPRKPLSSPAKQMPSSFSLGAIASRKSPIRHARHRSMYNFDFAELYQEPSPQSSINSGQQARKHKMSKSVSVPSEVSKEAASEASSHDRELTKSTPPVEKTQPIEEVDQSLNIVVAEPPKKVQYAVDFKDASSPKKPESAPFGNNFDSDYYHQSMKRGQSRRSTRPPSVQSQQMSGSSQSRFSDSLVTARETISTAPSDTDSITIDLTKEDYNVCMIKRNDSTLSYRSIIEKRNGKPVEVVLVEEDEEHLPVPKPAREDRDDLSSIYSRYMNDWDKMKIPARKNSSKSSTSEASSMSGSWANSETGFQVKTKGSHSPIKPQTHMRKATMPNLESFTKTDTPKSPSKRIQSTPKLGYHNLPNSDGSYNRGNSINYFDYNGTEKYDFESFMKQRL</sequence>
<evidence type="ECO:0000256" key="1">
    <source>
        <dbReference type="SAM" id="MobiDB-lite"/>
    </source>
</evidence>
<accession>A0A2V1AYE7</accession>
<evidence type="ECO:0000313" key="3">
    <source>
        <dbReference type="Proteomes" id="UP000244309"/>
    </source>
</evidence>
<dbReference type="VEuPathDB" id="FungiDB:CXQ85_002847"/>
<dbReference type="AlphaFoldDB" id="A0A2V1AYE7"/>
<feature type="region of interest" description="Disordered" evidence="1">
    <location>
        <begin position="337"/>
        <end position="393"/>
    </location>
</feature>
<name>A0A2V1AYE7_9ASCO</name>
<feature type="compositionally biased region" description="Low complexity" evidence="1">
    <location>
        <begin position="207"/>
        <end position="219"/>
    </location>
</feature>
<feature type="region of interest" description="Disordered" evidence="1">
    <location>
        <begin position="772"/>
        <end position="917"/>
    </location>
</feature>
<protein>
    <submittedName>
        <fullName evidence="2">Uncharacterized protein</fullName>
    </submittedName>
</protein>
<feature type="compositionally biased region" description="Basic and acidic residues" evidence="1">
    <location>
        <begin position="851"/>
        <end position="862"/>
    </location>
</feature>
<feature type="compositionally biased region" description="Polar residues" evidence="1">
    <location>
        <begin position="1055"/>
        <end position="1076"/>
    </location>
</feature>
<feature type="compositionally biased region" description="Polar residues" evidence="1">
    <location>
        <begin position="229"/>
        <end position="252"/>
    </location>
</feature>
<feature type="compositionally biased region" description="Polar residues" evidence="1">
    <location>
        <begin position="192"/>
        <end position="201"/>
    </location>
</feature>
<feature type="region of interest" description="Disordered" evidence="1">
    <location>
        <begin position="104"/>
        <end position="292"/>
    </location>
</feature>
<feature type="region of interest" description="Disordered" evidence="1">
    <location>
        <begin position="1005"/>
        <end position="1086"/>
    </location>
</feature>
<feature type="compositionally biased region" description="Low complexity" evidence="1">
    <location>
        <begin position="701"/>
        <end position="721"/>
    </location>
</feature>
<feature type="compositionally biased region" description="Low complexity" evidence="1">
    <location>
        <begin position="1010"/>
        <end position="1027"/>
    </location>
</feature>
<feature type="compositionally biased region" description="Basic and acidic residues" evidence="1">
    <location>
        <begin position="800"/>
        <end position="816"/>
    </location>
</feature>
<proteinExistence type="predicted"/>
<dbReference type="GeneID" id="37008178"/>
<evidence type="ECO:0000313" key="2">
    <source>
        <dbReference type="EMBL" id="PVH23120.1"/>
    </source>
</evidence>
<feature type="compositionally biased region" description="Low complexity" evidence="1">
    <location>
        <begin position="492"/>
        <end position="508"/>
    </location>
</feature>
<dbReference type="RefSeq" id="XP_025344060.1">
    <property type="nucleotide sequence ID" value="XM_025486510.1"/>
</dbReference>
<feature type="compositionally biased region" description="Low complexity" evidence="1">
    <location>
        <begin position="892"/>
        <end position="909"/>
    </location>
</feature>
<comment type="caution">
    <text evidence="2">The sequence shown here is derived from an EMBL/GenBank/DDBJ whole genome shotgun (WGS) entry which is preliminary data.</text>
</comment>
<feature type="compositionally biased region" description="Low complexity" evidence="1">
    <location>
        <begin position="545"/>
        <end position="560"/>
    </location>
</feature>
<feature type="compositionally biased region" description="Low complexity" evidence="1">
    <location>
        <begin position="341"/>
        <end position="352"/>
    </location>
</feature>
<feature type="compositionally biased region" description="Basic residues" evidence="1">
    <location>
        <begin position="182"/>
        <end position="191"/>
    </location>
</feature>
<dbReference type="OrthoDB" id="4089867at2759"/>
<feature type="compositionally biased region" description="Polar residues" evidence="1">
    <location>
        <begin position="773"/>
        <end position="784"/>
    </location>
</feature>
<feature type="region of interest" description="Disordered" evidence="1">
    <location>
        <begin position="492"/>
        <end position="651"/>
    </location>
</feature>
<feature type="compositionally biased region" description="Polar residues" evidence="1">
    <location>
        <begin position="30"/>
        <end position="48"/>
    </location>
</feature>
<keyword evidence="3" id="KW-1185">Reference proteome</keyword>
<dbReference type="EMBL" id="PKFO01000010">
    <property type="protein sequence ID" value="PVH23120.1"/>
    <property type="molecule type" value="Genomic_DNA"/>
</dbReference>
<feature type="region of interest" description="Disordered" evidence="1">
    <location>
        <begin position="679"/>
        <end position="754"/>
    </location>
</feature>
<reference evidence="2 3" key="1">
    <citation type="submission" date="2017-12" db="EMBL/GenBank/DDBJ databases">
        <title>Genome Sequence of a Multidrug-Resistant Candida haemulonii Isolate from a Patient with Chronic Leg Ulcers in Israel.</title>
        <authorList>
            <person name="Chow N.A."/>
            <person name="Gade L."/>
            <person name="Batra D."/>
            <person name="Rowe L.A."/>
            <person name="Ben-Ami R."/>
            <person name="Loparev V.N."/>
            <person name="Litvintseva A.P."/>
        </authorList>
    </citation>
    <scope>NUCLEOTIDE SEQUENCE [LARGE SCALE GENOMIC DNA]</scope>
    <source>
        <strain evidence="2 3">B11899</strain>
    </source>
</reference>
<feature type="region of interest" description="Disordered" evidence="1">
    <location>
        <begin position="1"/>
        <end position="73"/>
    </location>
</feature>
<organism evidence="2 3">
    <name type="scientific">Candidozyma haemuli</name>
    <dbReference type="NCBI Taxonomy" id="45357"/>
    <lineage>
        <taxon>Eukaryota</taxon>
        <taxon>Fungi</taxon>
        <taxon>Dikarya</taxon>
        <taxon>Ascomycota</taxon>
        <taxon>Saccharomycotina</taxon>
        <taxon>Pichiomycetes</taxon>
        <taxon>Metschnikowiaceae</taxon>
        <taxon>Candidozyma</taxon>
    </lineage>
</organism>
<feature type="compositionally biased region" description="Basic residues" evidence="1">
    <location>
        <begin position="878"/>
        <end position="888"/>
    </location>
</feature>
<feature type="compositionally biased region" description="Acidic residues" evidence="1">
    <location>
        <begin position="523"/>
        <end position="532"/>
    </location>
</feature>
<feature type="compositionally biased region" description="Basic residues" evidence="1">
    <location>
        <begin position="627"/>
        <end position="636"/>
    </location>
</feature>
<feature type="compositionally biased region" description="Polar residues" evidence="1">
    <location>
        <begin position="733"/>
        <end position="742"/>
    </location>
</feature>
<dbReference type="Proteomes" id="UP000244309">
    <property type="component" value="Unassembled WGS sequence"/>
</dbReference>